<sequence length="1729" mass="188529">MERITLLSKHALLWILICISPSVIAQDFNVQHIQDDIDETGGTNTSFTAVSSTTSAFALPTNNRKTHAGRSNSNNGDLEGYDMAGARVLTGINTLTYYREGSSLNSDMRFNTSIWEYTGAPGGANEFIVRGRYAVDLNGTTSGVATDITASGVVDANKCIPFITGIMNDNSADGSDSGSAIAWLSSTTNLEIRKGSTSNNVRVYITIVEFTGSNWTVHHTTAGGNISNTGSLTLKDGADGTGSTTSVSSWSNAIIFTQSKAQTATSGSPKEYVDSQWPIIAPGADTQTVDWTYDSGRSTAANNKSKHFVHVLENSEITVTRFTDTSSADNESNVDITSAGLTSLDQSMIIGTSISSGSDNEYGKGWRNYYLNSITQAAHWCHRSSSTMSHNIQIIDFFTTPTQTEGPGGVTSNLELWLKADSGVEELASDSAEHADPVLNWLDNTINNNDATQITGTNKPTYTDGVLNFNPVIDFDGDDLLQTSAISTNSDMTVFTVAEGQSGVQKQILNLNGGDNIIIEYEDATPTFRGRMYDGTNTGEISTTTVADGITYITNYDVYSGSNSELFINGSSIGTDATNTYAPTSPIANIGGHPSNTAKRWDGGMAEVIIYDGSITNAERDKIESYLAIKYGVTLGTNGTSQDYVDSDGRVIWDQSDNAGFNYNVTGIGQDDVTELNQKQSKSINTTDDITIGIKDIATNNSTNTNSFFADKTFLMWGHDNGATTATTDITKDFGAGTAVTSSVSVTPIIRKWKMVVTDSVPTIKLSIPESMVSATNVSGEEYVMIVADDASFTTNVTSATMEDVGTELEVDFYFEGTKYVTFGSTPEIAIGSRSAHFDNYLTTDSYLDAGDVNDLDNTDYTISAWVKRDVGENKFDIVSKRNYFHEGAGSPPETYTHGYAFRINTSSQFRMVWRDPNDSSNNVMQTSATIPENEWHHIAATYDSGTNMTSLYIDGYLEDSDDTLDPMETPSDAHFLIGAAHHIKRQQKMRGSVDEVRVWNVALSADQIRYIMNQEIENNSSFADGVVLPTSTTKNEIEPIPWNNLIAYYPMSTLVFGSIKDESNSGNDASMINYNDLDNQTAPLPYKTTGDGAWDSSTTWENGDVQYLPGVDSYLDALETIDYNIVQIDHNITMDNSNTALIPASRNGNRTVLGLIVNSGGDLQIDGDTASNTGFGLTVSHYLKLDGTIDLEGESQLIQTTDSDFDATSTGTLERDQQGNANTYLYNYWSSPVAPTSNASYTLPNIFNGLDFLTSGYDGTASPVAVADYWIWKYSNRPTDDYSQWQHVRSTGSLLPGEGFTMKGPGTLTINQNYELLGQPNNGDITLTLNDDNDYLIGNPYPSAIDANAFILDHISVNNGGNYSSTTENIINGALYFWDHFANNTHYLSGYEGGYATYTLMGGAVAISNDTRINTSNAVGTKLPERYIPVGQGFFVSAVLDSDLIGDPNDPGIALPVNGGTITFRNSHRVFQKEIVSGSNTGSLFLKSNTKGKSATTHKKVDTRQKIKLMFDSPGGYHRQLLVGTDENASKGFDVGYDAPLIEDNEEDIFWTHLGCGFVIQAVNNFDNDQTLPLGLKINEDGLATIKIDTLENIASNKEIYLHDKELNIYHDLKANNYEVYLNTDTNTDRFEITFQSSQSLLEVDDVEETNLQVYFSNEKQSIIIHNPGFKTLKSIHVYNILGQSVFNFNENTSKNYLEYNTEHIKPGAYIVKTTTENGILSKKVIIK</sequence>
<dbReference type="SUPFAM" id="SSF49899">
    <property type="entry name" value="Concanavalin A-like lectins/glucanases"/>
    <property type="match status" value="2"/>
</dbReference>
<dbReference type="SMART" id="SM00560">
    <property type="entry name" value="LamGL"/>
    <property type="match status" value="1"/>
</dbReference>
<keyword evidence="2" id="KW-1015">Disulfide bond</keyword>
<keyword evidence="6" id="KW-1185">Reference proteome</keyword>
<dbReference type="InterPro" id="IPR006558">
    <property type="entry name" value="LamG-like"/>
</dbReference>
<evidence type="ECO:0000313" key="5">
    <source>
        <dbReference type="EMBL" id="MDO5971717.1"/>
    </source>
</evidence>
<dbReference type="NCBIfam" id="TIGR04183">
    <property type="entry name" value="Por_Secre_tail"/>
    <property type="match status" value="1"/>
</dbReference>
<evidence type="ECO:0000256" key="2">
    <source>
        <dbReference type="ARBA" id="ARBA00023157"/>
    </source>
</evidence>
<evidence type="ECO:0000259" key="4">
    <source>
        <dbReference type="SMART" id="SM00560"/>
    </source>
</evidence>
<accession>A0ABT8WEX0</accession>
<dbReference type="Gene3D" id="2.60.120.200">
    <property type="match status" value="2"/>
</dbReference>
<dbReference type="Pfam" id="PF13385">
    <property type="entry name" value="Laminin_G_3"/>
    <property type="match status" value="1"/>
</dbReference>
<feature type="domain" description="LamG-like jellyroll fold" evidence="4">
    <location>
        <begin position="859"/>
        <end position="1007"/>
    </location>
</feature>
<dbReference type="InterPro" id="IPR026444">
    <property type="entry name" value="Secre_tail"/>
</dbReference>
<dbReference type="Pfam" id="PF18962">
    <property type="entry name" value="Por_Secre_tail"/>
    <property type="match status" value="1"/>
</dbReference>
<evidence type="ECO:0000256" key="1">
    <source>
        <dbReference type="ARBA" id="ARBA00022729"/>
    </source>
</evidence>
<dbReference type="InterPro" id="IPR013320">
    <property type="entry name" value="ConA-like_dom_sf"/>
</dbReference>
<dbReference type="Proteomes" id="UP001176883">
    <property type="component" value="Unassembled WGS sequence"/>
</dbReference>
<dbReference type="InterPro" id="IPR058515">
    <property type="entry name" value="DUF8202"/>
</dbReference>
<evidence type="ECO:0000256" key="3">
    <source>
        <dbReference type="SAM" id="SignalP"/>
    </source>
</evidence>
<dbReference type="RefSeq" id="WP_303279429.1">
    <property type="nucleotide sequence ID" value="NZ_JAUOEK010000172.1"/>
</dbReference>
<keyword evidence="1 3" id="KW-0732">Signal</keyword>
<reference evidence="5" key="1">
    <citation type="submission" date="2023-07" db="EMBL/GenBank/DDBJ databases">
        <title>Two novel species in the genus Flavivirga.</title>
        <authorList>
            <person name="Kwon K."/>
        </authorList>
    </citation>
    <scope>NUCLEOTIDE SEQUENCE</scope>
    <source>
        <strain evidence="5">KCTC 52353</strain>
    </source>
</reference>
<dbReference type="Pfam" id="PF26628">
    <property type="entry name" value="DUF8202"/>
    <property type="match status" value="1"/>
</dbReference>
<gene>
    <name evidence="5" type="ORF">Q4Q35_18095</name>
</gene>
<feature type="signal peptide" evidence="3">
    <location>
        <begin position="1"/>
        <end position="25"/>
    </location>
</feature>
<evidence type="ECO:0000313" key="6">
    <source>
        <dbReference type="Proteomes" id="UP001176883"/>
    </source>
</evidence>
<name>A0ABT8WEX0_9FLAO</name>
<feature type="chain" id="PRO_5045408992" evidence="3">
    <location>
        <begin position="26"/>
        <end position="1729"/>
    </location>
</feature>
<protein>
    <submittedName>
        <fullName evidence="5">LamG-like jellyroll fold domain-containing protein</fullName>
    </submittedName>
</protein>
<organism evidence="5 6">
    <name type="scientific">Flavivirga aquimarina</name>
    <dbReference type="NCBI Taxonomy" id="2027862"/>
    <lineage>
        <taxon>Bacteria</taxon>
        <taxon>Pseudomonadati</taxon>
        <taxon>Bacteroidota</taxon>
        <taxon>Flavobacteriia</taxon>
        <taxon>Flavobacteriales</taxon>
        <taxon>Flavobacteriaceae</taxon>
        <taxon>Flavivirga</taxon>
    </lineage>
</organism>
<proteinExistence type="predicted"/>
<dbReference type="EMBL" id="JAUOEK010000172">
    <property type="protein sequence ID" value="MDO5971717.1"/>
    <property type="molecule type" value="Genomic_DNA"/>
</dbReference>
<comment type="caution">
    <text evidence="5">The sequence shown here is derived from an EMBL/GenBank/DDBJ whole genome shotgun (WGS) entry which is preliminary data.</text>
</comment>